<keyword evidence="4" id="KW-1185">Reference proteome</keyword>
<proteinExistence type="predicted"/>
<dbReference type="EMBL" id="JAQGDS010000011">
    <property type="protein sequence ID" value="KAJ6257381.1"/>
    <property type="molecule type" value="Genomic_DNA"/>
</dbReference>
<keyword evidence="2" id="KW-1133">Transmembrane helix</keyword>
<comment type="caution">
    <text evidence="3">The sequence shown here is derived from an EMBL/GenBank/DDBJ whole genome shotgun (WGS) entry which is preliminary data.</text>
</comment>
<evidence type="ECO:0000313" key="4">
    <source>
        <dbReference type="Proteomes" id="UP001221413"/>
    </source>
</evidence>
<feature type="transmembrane region" description="Helical" evidence="2">
    <location>
        <begin position="65"/>
        <end position="82"/>
    </location>
</feature>
<keyword evidence="2" id="KW-0472">Membrane</keyword>
<dbReference type="InterPro" id="IPR029044">
    <property type="entry name" value="Nucleotide-diphossugar_trans"/>
</dbReference>
<dbReference type="AlphaFoldDB" id="A0AAD6NFC4"/>
<protein>
    <submittedName>
        <fullName evidence="3">Uncharacterized protein</fullName>
    </submittedName>
</protein>
<sequence>MPVGPASWPLWSNRSRKHYSPNDDEVDPENLKAREAGHSSHSSGRMLNVADATHARRMASIKSSALLLFLGMMLGYAITHALPTRLRPFLQMHPVGSTPPDIILPAHPPSTTAAAHPFSETAYFYPPLQQQHYPVVPAYNILSDSAVATLARKLIPQTPLTPLFIPFTRNAGMLVQTVLSYIAAGWPRSHIYVVDNSGTMDANARGKLTAANPFFLDYDLLRGRYGVNVVRTPTLLSFAQLQNYMLATASAGGWTYFYWSHQDVAVVGNETATPYRSFYENIVQSLVDVYDGADTAGWTAETLAEAGRKDRATAAATVQRGSMWRGEVENSSKRPWGMVLYAFDWLALVNVQAAADDKLGVGAWDPFIPYYSADCDYHERLRQAGWALLERSVGAVYDVAEQVEGVEELFFGTDGEHATLNSDRYLNVTIQLWELSVMKNSVSQDRNTWQTALTGKKGQPWTYDAEGFDKGWWYATDAGRQIYKKKWGTDSCWPSSEGKELKDLWREEDSRQFGKGSAEEGQRLDEDWELEDSNGDREAGNEAGDAV</sequence>
<reference evidence="3" key="1">
    <citation type="submission" date="2023-01" db="EMBL/GenBank/DDBJ databases">
        <title>The chitinases involved in constricting ring structure development in the nematode-trapping fungus Drechslerella dactyloides.</title>
        <authorList>
            <person name="Wang R."/>
            <person name="Zhang L."/>
            <person name="Tang P."/>
            <person name="Li S."/>
            <person name="Liang L."/>
        </authorList>
    </citation>
    <scope>NUCLEOTIDE SEQUENCE</scope>
    <source>
        <strain evidence="3">YMF1.00031</strain>
    </source>
</reference>
<evidence type="ECO:0000256" key="1">
    <source>
        <dbReference type="SAM" id="MobiDB-lite"/>
    </source>
</evidence>
<feature type="compositionally biased region" description="Basic and acidic residues" evidence="1">
    <location>
        <begin position="509"/>
        <end position="525"/>
    </location>
</feature>
<dbReference type="Proteomes" id="UP001221413">
    <property type="component" value="Unassembled WGS sequence"/>
</dbReference>
<feature type="compositionally biased region" description="Basic and acidic residues" evidence="1">
    <location>
        <begin position="29"/>
        <end position="38"/>
    </location>
</feature>
<feature type="region of interest" description="Disordered" evidence="1">
    <location>
        <begin position="509"/>
        <end position="547"/>
    </location>
</feature>
<accession>A0AAD6NFC4</accession>
<keyword evidence="2" id="KW-0812">Transmembrane</keyword>
<name>A0AAD6NFC4_DREDA</name>
<evidence type="ECO:0000256" key="2">
    <source>
        <dbReference type="SAM" id="Phobius"/>
    </source>
</evidence>
<evidence type="ECO:0000313" key="3">
    <source>
        <dbReference type="EMBL" id="KAJ6257381.1"/>
    </source>
</evidence>
<gene>
    <name evidence="3" type="ORF">Dda_8270</name>
</gene>
<feature type="region of interest" description="Disordered" evidence="1">
    <location>
        <begin position="1"/>
        <end position="45"/>
    </location>
</feature>
<organism evidence="3 4">
    <name type="scientific">Drechslerella dactyloides</name>
    <name type="common">Nematode-trapping fungus</name>
    <name type="synonym">Arthrobotrys dactyloides</name>
    <dbReference type="NCBI Taxonomy" id="74499"/>
    <lineage>
        <taxon>Eukaryota</taxon>
        <taxon>Fungi</taxon>
        <taxon>Dikarya</taxon>
        <taxon>Ascomycota</taxon>
        <taxon>Pezizomycotina</taxon>
        <taxon>Orbiliomycetes</taxon>
        <taxon>Orbiliales</taxon>
        <taxon>Orbiliaceae</taxon>
        <taxon>Drechslerella</taxon>
    </lineage>
</organism>
<dbReference type="SUPFAM" id="SSF53448">
    <property type="entry name" value="Nucleotide-diphospho-sugar transferases"/>
    <property type="match status" value="1"/>
</dbReference>